<evidence type="ECO:0000256" key="3">
    <source>
        <dbReference type="ARBA" id="ARBA00023080"/>
    </source>
</evidence>
<comment type="similarity">
    <text evidence="4">Belongs to the Maf family.</text>
</comment>
<dbReference type="EMBL" id="JBHUEL010000003">
    <property type="protein sequence ID" value="MFD1766172.1"/>
    <property type="molecule type" value="Genomic_DNA"/>
</dbReference>
<accession>A0ABW4MB29</accession>
<gene>
    <name evidence="5" type="ORF">ACFSAG_04860</name>
</gene>
<dbReference type="EC" id="3.6.1.9" evidence="4"/>
<evidence type="ECO:0000313" key="6">
    <source>
        <dbReference type="Proteomes" id="UP001597215"/>
    </source>
</evidence>
<evidence type="ECO:0000256" key="4">
    <source>
        <dbReference type="HAMAP-Rule" id="MF_00528"/>
    </source>
</evidence>
<evidence type="ECO:0000256" key="2">
    <source>
        <dbReference type="ARBA" id="ARBA00022801"/>
    </source>
</evidence>
<dbReference type="InterPro" id="IPR003697">
    <property type="entry name" value="Maf-like"/>
</dbReference>
<dbReference type="GO" id="GO:0016787">
    <property type="term" value="F:hydrolase activity"/>
    <property type="evidence" value="ECO:0007669"/>
    <property type="project" value="UniProtKB-KW"/>
</dbReference>
<dbReference type="InterPro" id="IPR029001">
    <property type="entry name" value="ITPase-like_fam"/>
</dbReference>
<proteinExistence type="inferred from homology"/>
<dbReference type="PANTHER" id="PTHR43213">
    <property type="entry name" value="BIFUNCTIONAL DTTP/UTP PYROPHOSPHATASE/METHYLTRANSFERASE PROTEIN-RELATED"/>
    <property type="match status" value="1"/>
</dbReference>
<comment type="function">
    <text evidence="4">Nucleoside triphosphate pyrophosphatase. May have a dual role in cell division arrest and in preventing the incorporation of modified nucleotides into cellular nucleic acids.</text>
</comment>
<dbReference type="PANTHER" id="PTHR43213:SF5">
    <property type="entry name" value="BIFUNCTIONAL DTTP_UTP PYROPHOSPHATASE_METHYLTRANSFERASE PROTEIN-RELATED"/>
    <property type="match status" value="1"/>
</dbReference>
<dbReference type="SUPFAM" id="SSF52972">
    <property type="entry name" value="ITPase-like"/>
    <property type="match status" value="1"/>
</dbReference>
<feature type="active site" description="Proton acceptor" evidence="4">
    <location>
        <position position="75"/>
    </location>
</feature>
<dbReference type="PIRSF" id="PIRSF006305">
    <property type="entry name" value="Maf"/>
    <property type="match status" value="1"/>
</dbReference>
<dbReference type="Pfam" id="PF02545">
    <property type="entry name" value="Maf"/>
    <property type="match status" value="1"/>
</dbReference>
<evidence type="ECO:0000313" key="5">
    <source>
        <dbReference type="EMBL" id="MFD1766172.1"/>
    </source>
</evidence>
<dbReference type="CDD" id="cd00555">
    <property type="entry name" value="Maf"/>
    <property type="match status" value="1"/>
</dbReference>
<keyword evidence="4" id="KW-0963">Cytoplasm</keyword>
<name>A0ABW4MB29_9SPHN</name>
<organism evidence="5 6">
    <name type="scientific">Sphingorhabdus buctiana</name>
    <dbReference type="NCBI Taxonomy" id="1508805"/>
    <lineage>
        <taxon>Bacteria</taxon>
        <taxon>Pseudomonadati</taxon>
        <taxon>Pseudomonadota</taxon>
        <taxon>Alphaproteobacteria</taxon>
        <taxon>Sphingomonadales</taxon>
        <taxon>Sphingomonadaceae</taxon>
        <taxon>Sphingorhabdus</taxon>
    </lineage>
</organism>
<comment type="caution">
    <text evidence="4">Lacks conserved residue(s) required for the propagation of feature annotation.</text>
</comment>
<keyword evidence="3 4" id="KW-0546">Nucleotide metabolism</keyword>
<comment type="cofactor">
    <cofactor evidence="1 4">
        <name>a divalent metal cation</name>
        <dbReference type="ChEBI" id="CHEBI:60240"/>
    </cofactor>
</comment>
<dbReference type="HAMAP" id="MF_00528">
    <property type="entry name" value="Maf"/>
    <property type="match status" value="1"/>
</dbReference>
<comment type="catalytic activity">
    <reaction evidence="4">
        <text>a 2'-deoxyribonucleoside 5'-triphosphate + H2O = a 2'-deoxyribonucleoside 5'-phosphate + diphosphate + H(+)</text>
        <dbReference type="Rhea" id="RHEA:44644"/>
        <dbReference type="ChEBI" id="CHEBI:15377"/>
        <dbReference type="ChEBI" id="CHEBI:15378"/>
        <dbReference type="ChEBI" id="CHEBI:33019"/>
        <dbReference type="ChEBI" id="CHEBI:61560"/>
        <dbReference type="ChEBI" id="CHEBI:65317"/>
        <dbReference type="EC" id="3.6.1.9"/>
    </reaction>
</comment>
<keyword evidence="2 4" id="KW-0378">Hydrolase</keyword>
<dbReference type="RefSeq" id="WP_381511913.1">
    <property type="nucleotide sequence ID" value="NZ_JBHUEL010000003.1"/>
</dbReference>
<evidence type="ECO:0000256" key="1">
    <source>
        <dbReference type="ARBA" id="ARBA00001968"/>
    </source>
</evidence>
<keyword evidence="6" id="KW-1185">Reference proteome</keyword>
<dbReference type="Gene3D" id="3.90.950.10">
    <property type="match status" value="1"/>
</dbReference>
<comment type="catalytic activity">
    <reaction evidence="4">
        <text>a ribonucleoside 5'-triphosphate + H2O = a ribonucleoside 5'-phosphate + diphosphate + H(+)</text>
        <dbReference type="Rhea" id="RHEA:23996"/>
        <dbReference type="ChEBI" id="CHEBI:15377"/>
        <dbReference type="ChEBI" id="CHEBI:15378"/>
        <dbReference type="ChEBI" id="CHEBI:33019"/>
        <dbReference type="ChEBI" id="CHEBI:58043"/>
        <dbReference type="ChEBI" id="CHEBI:61557"/>
        <dbReference type="EC" id="3.6.1.9"/>
    </reaction>
</comment>
<dbReference type="NCBIfam" id="TIGR00172">
    <property type="entry name" value="maf"/>
    <property type="match status" value="1"/>
</dbReference>
<sequence length="199" mass="21896">MSQIILASTSSARRQILENAGLSFDAMAPMVDEEALKLGLEQENLSPRDLADALAEAKALKISAKHPTALVLGADQVLAIDDGQLLSKAESPEQAREQLKMLSGKSHRLFSALVAAAAGIPVWRHVGVVRLLVRPLSDEFIDEYVDRNWDQIRYCVGCYQIEGEGAQLFTKIEGDHFDIMGMPLLPLLAFLRERKEIAS</sequence>
<dbReference type="Proteomes" id="UP001597215">
    <property type="component" value="Unassembled WGS sequence"/>
</dbReference>
<comment type="subcellular location">
    <subcellularLocation>
        <location evidence="4">Cytoplasm</location>
    </subcellularLocation>
</comment>
<comment type="caution">
    <text evidence="5">The sequence shown here is derived from an EMBL/GenBank/DDBJ whole genome shotgun (WGS) entry which is preliminary data.</text>
</comment>
<reference evidence="6" key="1">
    <citation type="journal article" date="2019" name="Int. J. Syst. Evol. Microbiol.">
        <title>The Global Catalogue of Microorganisms (GCM) 10K type strain sequencing project: providing services to taxonomists for standard genome sequencing and annotation.</title>
        <authorList>
            <consortium name="The Broad Institute Genomics Platform"/>
            <consortium name="The Broad Institute Genome Sequencing Center for Infectious Disease"/>
            <person name="Wu L."/>
            <person name="Ma J."/>
        </authorList>
    </citation>
    <scope>NUCLEOTIDE SEQUENCE [LARGE SCALE GENOMIC DNA]</scope>
    <source>
        <strain evidence="6">CGMCC 1.12449</strain>
    </source>
</reference>
<protein>
    <recommendedName>
        <fullName evidence="4">Nucleoside triphosphate pyrophosphatase</fullName>
        <ecNumber evidence="4">3.6.1.9</ecNumber>
    </recommendedName>
    <alternativeName>
        <fullName evidence="4">Nucleotide pyrophosphatase</fullName>
        <shortName evidence="4">Nucleotide PPase</shortName>
    </alternativeName>
</protein>